<comment type="caution">
    <text evidence="2">The sequence shown here is derived from an EMBL/GenBank/DDBJ whole genome shotgun (WGS) entry which is preliminary data.</text>
</comment>
<accession>A0A4R2Q1L9</accession>
<organism evidence="2 3">
    <name type="scientific">Rhodovulum marinum</name>
    <dbReference type="NCBI Taxonomy" id="320662"/>
    <lineage>
        <taxon>Bacteria</taxon>
        <taxon>Pseudomonadati</taxon>
        <taxon>Pseudomonadota</taxon>
        <taxon>Alphaproteobacteria</taxon>
        <taxon>Rhodobacterales</taxon>
        <taxon>Paracoccaceae</taxon>
        <taxon>Rhodovulum</taxon>
    </lineage>
</organism>
<evidence type="ECO:0000313" key="3">
    <source>
        <dbReference type="Proteomes" id="UP000294835"/>
    </source>
</evidence>
<dbReference type="AlphaFoldDB" id="A0A4R2Q1L9"/>
<dbReference type="PANTHER" id="PTHR34512">
    <property type="entry name" value="CELL SURFACE PROTEIN"/>
    <property type="match status" value="1"/>
</dbReference>
<dbReference type="InterPro" id="IPR011047">
    <property type="entry name" value="Quinoprotein_ADH-like_sf"/>
</dbReference>
<dbReference type="InterPro" id="IPR002372">
    <property type="entry name" value="PQQ_rpt_dom"/>
</dbReference>
<dbReference type="Gene3D" id="2.130.10.10">
    <property type="entry name" value="YVTN repeat-like/Quinoprotein amine dehydrogenase"/>
    <property type="match status" value="1"/>
</dbReference>
<dbReference type="EMBL" id="SLXP01000003">
    <property type="protein sequence ID" value="TCP42390.1"/>
    <property type="molecule type" value="Genomic_DNA"/>
</dbReference>
<name>A0A4R2Q1L9_9RHOB</name>
<gene>
    <name evidence="2" type="ORF">EV662_103298</name>
</gene>
<dbReference type="Pfam" id="PF13360">
    <property type="entry name" value="PQQ_2"/>
    <property type="match status" value="2"/>
</dbReference>
<proteinExistence type="predicted"/>
<evidence type="ECO:0000259" key="1">
    <source>
        <dbReference type="Pfam" id="PF13360"/>
    </source>
</evidence>
<dbReference type="OrthoDB" id="5290752at2"/>
<keyword evidence="3" id="KW-1185">Reference proteome</keyword>
<dbReference type="InterPro" id="IPR015943">
    <property type="entry name" value="WD40/YVTN_repeat-like_dom_sf"/>
</dbReference>
<feature type="domain" description="Pyrrolo-quinoline quinone repeat" evidence="1">
    <location>
        <begin position="123"/>
        <end position="359"/>
    </location>
</feature>
<dbReference type="PROSITE" id="PS51257">
    <property type="entry name" value="PROKAR_LIPOPROTEIN"/>
    <property type="match status" value="1"/>
</dbReference>
<dbReference type="SMART" id="SM00564">
    <property type="entry name" value="PQQ"/>
    <property type="match status" value="6"/>
</dbReference>
<evidence type="ECO:0000313" key="2">
    <source>
        <dbReference type="EMBL" id="TCP42390.1"/>
    </source>
</evidence>
<dbReference type="Proteomes" id="UP000294835">
    <property type="component" value="Unassembled WGS sequence"/>
</dbReference>
<dbReference type="SUPFAM" id="SSF50998">
    <property type="entry name" value="Quinoprotein alcohol dehydrogenase-like"/>
    <property type="match status" value="1"/>
</dbReference>
<dbReference type="InterPro" id="IPR018391">
    <property type="entry name" value="PQQ_b-propeller_rpt"/>
</dbReference>
<dbReference type="RefSeq" id="WP_132461519.1">
    <property type="nucleotide sequence ID" value="NZ_SLXP01000003.1"/>
</dbReference>
<dbReference type="PANTHER" id="PTHR34512:SF30">
    <property type="entry name" value="OUTER MEMBRANE PROTEIN ASSEMBLY FACTOR BAMB"/>
    <property type="match status" value="1"/>
</dbReference>
<protein>
    <submittedName>
        <fullName evidence="2">Outer membrane protein assembly factor BamB</fullName>
    </submittedName>
</protein>
<reference evidence="2 3" key="1">
    <citation type="submission" date="2019-03" db="EMBL/GenBank/DDBJ databases">
        <title>Genomic Encyclopedia of Type Strains, Phase IV (KMG-IV): sequencing the most valuable type-strain genomes for metagenomic binning, comparative biology and taxonomic classification.</title>
        <authorList>
            <person name="Goeker M."/>
        </authorList>
    </citation>
    <scope>NUCLEOTIDE SEQUENCE [LARGE SCALE GENOMIC DNA]</scope>
    <source>
        <strain evidence="2 3">DSM 18063</strain>
    </source>
</reference>
<sequence>MKFAHAVGTLAALALLAGCGQKELILPGERLGVREALGLEGAGVAEDGAEAAASVAITLPAPVTRADHPQPGGNAAHLPEHAALSATPQRVWSASIGQGNTRRHRITASPVVAGGTVYTLDSQSRVSAVSTGGAVLWTADLTPPSERTRDASGGGLALGDGRLFATTGFGELVALDPATGATLWTQRTDAPVTGAPTYRDGMVYVVSRDSRAWAVRAEDGRVQWQLPGTPAPSGMVGAAAPAVSDRLAVFPFGSAELVATLRQSGVRVWQASVAGQRRGFVYATVTDIVADPVIAGDVLYTGNQSGRAVALDAASGERIWTAEEGAYGAVVPVGGAVFLVSDQAQLVRLDADSGETVWAVDLPYFTKQKVKRRKAVYAHYGPVLAGGRLWVASDDGLMRAFSPESGAQLGSVELPGGAASRPVVAGGTLYVVSTRGQLHAFR</sequence>
<feature type="domain" description="Pyrrolo-quinoline quinone repeat" evidence="1">
    <location>
        <begin position="382"/>
        <end position="441"/>
    </location>
</feature>